<protein>
    <submittedName>
        <fullName evidence="1">Uncharacterized protein</fullName>
    </submittedName>
</protein>
<name>A0A5B7JIA7_PORTR</name>
<proteinExistence type="predicted"/>
<accession>A0A5B7JIA7</accession>
<gene>
    <name evidence="1" type="ORF">E2C01_089255</name>
</gene>
<evidence type="ECO:0000313" key="1">
    <source>
        <dbReference type="EMBL" id="MPC94103.1"/>
    </source>
</evidence>
<dbReference type="Proteomes" id="UP000324222">
    <property type="component" value="Unassembled WGS sequence"/>
</dbReference>
<dbReference type="EMBL" id="VSRR010097274">
    <property type="protein sequence ID" value="MPC94103.1"/>
    <property type="molecule type" value="Genomic_DNA"/>
</dbReference>
<comment type="caution">
    <text evidence="1">The sequence shown here is derived from an EMBL/GenBank/DDBJ whole genome shotgun (WGS) entry which is preliminary data.</text>
</comment>
<keyword evidence="2" id="KW-1185">Reference proteome</keyword>
<evidence type="ECO:0000313" key="2">
    <source>
        <dbReference type="Proteomes" id="UP000324222"/>
    </source>
</evidence>
<organism evidence="1 2">
    <name type="scientific">Portunus trituberculatus</name>
    <name type="common">Swimming crab</name>
    <name type="synonym">Neptunus trituberculatus</name>
    <dbReference type="NCBI Taxonomy" id="210409"/>
    <lineage>
        <taxon>Eukaryota</taxon>
        <taxon>Metazoa</taxon>
        <taxon>Ecdysozoa</taxon>
        <taxon>Arthropoda</taxon>
        <taxon>Crustacea</taxon>
        <taxon>Multicrustacea</taxon>
        <taxon>Malacostraca</taxon>
        <taxon>Eumalacostraca</taxon>
        <taxon>Eucarida</taxon>
        <taxon>Decapoda</taxon>
        <taxon>Pleocyemata</taxon>
        <taxon>Brachyura</taxon>
        <taxon>Eubrachyura</taxon>
        <taxon>Portunoidea</taxon>
        <taxon>Portunidae</taxon>
        <taxon>Portuninae</taxon>
        <taxon>Portunus</taxon>
    </lineage>
</organism>
<dbReference type="AlphaFoldDB" id="A0A5B7JIA7"/>
<sequence length="89" mass="9757">MLTGGFELRVTCCFVPAPLKNECGDPKFVRHFVPSSGFHKGEDQVTTSYRQIEESREKDGCVAFSVGKVANRQHSSTQQCCGTDGEDAL</sequence>
<reference evidence="1 2" key="1">
    <citation type="submission" date="2019-05" db="EMBL/GenBank/DDBJ databases">
        <title>Another draft genome of Portunus trituberculatus and its Hox gene families provides insights of decapod evolution.</title>
        <authorList>
            <person name="Jeong J.-H."/>
            <person name="Song I."/>
            <person name="Kim S."/>
            <person name="Choi T."/>
            <person name="Kim D."/>
            <person name="Ryu S."/>
            <person name="Kim W."/>
        </authorList>
    </citation>
    <scope>NUCLEOTIDE SEQUENCE [LARGE SCALE GENOMIC DNA]</scope>
    <source>
        <tissue evidence="1">Muscle</tissue>
    </source>
</reference>